<dbReference type="InterPro" id="IPR021793">
    <property type="entry name" value="Oprl"/>
</dbReference>
<reference evidence="2 3" key="1">
    <citation type="submission" date="2024-02" db="EMBL/GenBank/DDBJ databases">
        <title>New especies of Spiribacter isolated from saline water.</title>
        <authorList>
            <person name="Leon M.J."/>
            <person name="De La Haba R."/>
            <person name="Sanchez-Porro C."/>
            <person name="Ventosa A."/>
        </authorList>
    </citation>
    <scope>NUCLEOTIDE SEQUENCE [LARGE SCALE GENOMIC DNA]</scope>
    <source>
        <strain evidence="3">ag22IC4-189</strain>
    </source>
</reference>
<feature type="chain" id="PRO_5046750675" evidence="1">
    <location>
        <begin position="29"/>
        <end position="89"/>
    </location>
</feature>
<accession>A0ABV3T5P7</accession>
<keyword evidence="1" id="KW-0732">Signal</keyword>
<keyword evidence="2" id="KW-0449">Lipoprotein</keyword>
<dbReference type="EMBL" id="JBAKFF010000001">
    <property type="protein sequence ID" value="MEX0430531.1"/>
    <property type="molecule type" value="Genomic_DNA"/>
</dbReference>
<protein>
    <submittedName>
        <fullName evidence="2">Lpp/OprI family alanine-zipper lipoprotein</fullName>
    </submittedName>
</protein>
<evidence type="ECO:0000313" key="2">
    <source>
        <dbReference type="EMBL" id="MEX0430531.1"/>
    </source>
</evidence>
<evidence type="ECO:0000256" key="1">
    <source>
        <dbReference type="SAM" id="SignalP"/>
    </source>
</evidence>
<evidence type="ECO:0000313" key="3">
    <source>
        <dbReference type="Proteomes" id="UP001556637"/>
    </source>
</evidence>
<gene>
    <name evidence="2" type="ORF">V6X30_03820</name>
</gene>
<comment type="caution">
    <text evidence="2">The sequence shown here is derived from an EMBL/GenBank/DDBJ whole genome shotgun (WGS) entry which is preliminary data.</text>
</comment>
<proteinExistence type="predicted"/>
<dbReference type="PROSITE" id="PS51257">
    <property type="entry name" value="PROKAR_LIPOPROTEIN"/>
    <property type="match status" value="1"/>
</dbReference>
<dbReference type="Pfam" id="PF11839">
    <property type="entry name" value="Alanine_zipper"/>
    <property type="match status" value="1"/>
</dbReference>
<organism evidence="2 3">
    <name type="scientific">Spiribacter insolitus</name>
    <dbReference type="NCBI Taxonomy" id="3122417"/>
    <lineage>
        <taxon>Bacteria</taxon>
        <taxon>Pseudomonadati</taxon>
        <taxon>Pseudomonadota</taxon>
        <taxon>Gammaproteobacteria</taxon>
        <taxon>Chromatiales</taxon>
        <taxon>Ectothiorhodospiraceae</taxon>
        <taxon>Spiribacter</taxon>
    </lineage>
</organism>
<dbReference type="RefSeq" id="WP_367983324.1">
    <property type="nucleotide sequence ID" value="NZ_JBAKFF010000001.1"/>
</dbReference>
<dbReference type="Proteomes" id="UP001556637">
    <property type="component" value="Unassembled WGS sequence"/>
</dbReference>
<dbReference type="NCBIfam" id="NF040598">
    <property type="entry name" value="Ala_zip_lipo"/>
    <property type="match status" value="1"/>
</dbReference>
<feature type="signal peptide" evidence="1">
    <location>
        <begin position="1"/>
        <end position="28"/>
    </location>
</feature>
<keyword evidence="3" id="KW-1185">Reference proteome</keyword>
<sequence>MTQSLKTLLKLSAATASMGLLVGCATQASVDDLQAQVDEVRAMSEAAMDEASMAMVTAEGADTVANAAQDTANENSEKIDRMFEESMYK</sequence>
<name>A0ABV3T5P7_9GAMM</name>